<comment type="caution">
    <text evidence="1">The sequence shown here is derived from an EMBL/GenBank/DDBJ whole genome shotgun (WGS) entry which is preliminary data.</text>
</comment>
<name>A0ABT2M147_9FIRM</name>
<gene>
    <name evidence="1" type="ORF">N5B56_05925</name>
</gene>
<reference evidence="1" key="1">
    <citation type="submission" date="2022-09" db="EMBL/GenBank/DDBJ databases">
        <title>Eubacterium sp. LFL-14 isolated from human feces.</title>
        <authorList>
            <person name="Liu F."/>
        </authorList>
    </citation>
    <scope>NUCLEOTIDE SEQUENCE</scope>
    <source>
        <strain evidence="1">LFL-14</strain>
    </source>
</reference>
<dbReference type="RefSeq" id="WP_260978565.1">
    <property type="nucleotide sequence ID" value="NZ_JAODBU010000005.1"/>
</dbReference>
<protein>
    <submittedName>
        <fullName evidence="1">Uncharacterized protein</fullName>
    </submittedName>
</protein>
<organism evidence="1 2">
    <name type="scientific">Eubacterium album</name>
    <dbReference type="NCBI Taxonomy" id="2978477"/>
    <lineage>
        <taxon>Bacteria</taxon>
        <taxon>Bacillati</taxon>
        <taxon>Bacillota</taxon>
        <taxon>Clostridia</taxon>
        <taxon>Eubacteriales</taxon>
        <taxon>Eubacteriaceae</taxon>
        <taxon>Eubacterium</taxon>
    </lineage>
</organism>
<dbReference type="Proteomes" id="UP001431199">
    <property type="component" value="Unassembled WGS sequence"/>
</dbReference>
<evidence type="ECO:0000313" key="1">
    <source>
        <dbReference type="EMBL" id="MCT7398626.1"/>
    </source>
</evidence>
<keyword evidence="2" id="KW-1185">Reference proteome</keyword>
<proteinExistence type="predicted"/>
<evidence type="ECO:0000313" key="2">
    <source>
        <dbReference type="Proteomes" id="UP001431199"/>
    </source>
</evidence>
<sequence>MKRTLSFILSIVLVISVFMVSERDVNAKTVKKSGYYYTVLRGKKSKGYNIYIKKFEIKGNKIITYGTFEYGKSEPTGKTIKSRKRTFVLSKKCKYMDGWGIPGGKKKISKKEAMRLLKFYYQPGDDSATCCIFKVKNGKVVKFMMGQS</sequence>
<accession>A0ABT2M147</accession>
<dbReference type="EMBL" id="JAODBU010000005">
    <property type="protein sequence ID" value="MCT7398626.1"/>
    <property type="molecule type" value="Genomic_DNA"/>
</dbReference>